<dbReference type="EMBL" id="CP002116">
    <property type="protein sequence ID" value="ADK80352.1"/>
    <property type="molecule type" value="Genomic_DNA"/>
</dbReference>
<dbReference type="PRINTS" id="PR00032">
    <property type="entry name" value="HTHARAC"/>
</dbReference>
<keyword evidence="2" id="KW-0238">DNA-binding</keyword>
<keyword evidence="1" id="KW-0805">Transcription regulation</keyword>
<dbReference type="KEGG" id="ssm:Spirs_1225"/>
<dbReference type="Proteomes" id="UP000002318">
    <property type="component" value="Chromosome"/>
</dbReference>
<dbReference type="InterPro" id="IPR018060">
    <property type="entry name" value="HTH_AraC"/>
</dbReference>
<dbReference type="GO" id="GO:0043565">
    <property type="term" value="F:sequence-specific DNA binding"/>
    <property type="evidence" value="ECO:0007669"/>
    <property type="project" value="InterPro"/>
</dbReference>
<dbReference type="STRING" id="573413.Spirs_1225"/>
<dbReference type="InterPro" id="IPR003313">
    <property type="entry name" value="AraC-bd"/>
</dbReference>
<dbReference type="SUPFAM" id="SSF51215">
    <property type="entry name" value="Regulatory protein AraC"/>
    <property type="match status" value="1"/>
</dbReference>
<evidence type="ECO:0000256" key="3">
    <source>
        <dbReference type="ARBA" id="ARBA00023163"/>
    </source>
</evidence>
<organism evidence="5 6">
    <name type="scientific">Sediminispirochaeta smaragdinae (strain DSM 11293 / JCM 15392 / SEBR 4228)</name>
    <name type="common">Spirochaeta smaragdinae</name>
    <dbReference type="NCBI Taxonomy" id="573413"/>
    <lineage>
        <taxon>Bacteria</taxon>
        <taxon>Pseudomonadati</taxon>
        <taxon>Spirochaetota</taxon>
        <taxon>Spirochaetia</taxon>
        <taxon>Spirochaetales</taxon>
        <taxon>Spirochaetaceae</taxon>
        <taxon>Sediminispirochaeta</taxon>
    </lineage>
</organism>
<dbReference type="SUPFAM" id="SSF46689">
    <property type="entry name" value="Homeodomain-like"/>
    <property type="match status" value="2"/>
</dbReference>
<dbReference type="InterPro" id="IPR014710">
    <property type="entry name" value="RmlC-like_jellyroll"/>
</dbReference>
<evidence type="ECO:0000256" key="1">
    <source>
        <dbReference type="ARBA" id="ARBA00023015"/>
    </source>
</evidence>
<dbReference type="Pfam" id="PF02311">
    <property type="entry name" value="AraC_binding"/>
    <property type="match status" value="1"/>
</dbReference>
<dbReference type="OrthoDB" id="357304at2"/>
<evidence type="ECO:0000259" key="4">
    <source>
        <dbReference type="PROSITE" id="PS01124"/>
    </source>
</evidence>
<dbReference type="PROSITE" id="PS01124">
    <property type="entry name" value="HTH_ARAC_FAMILY_2"/>
    <property type="match status" value="1"/>
</dbReference>
<dbReference type="AlphaFoldDB" id="E1R2S0"/>
<evidence type="ECO:0000256" key="2">
    <source>
        <dbReference type="ARBA" id="ARBA00023125"/>
    </source>
</evidence>
<dbReference type="PANTHER" id="PTHR43280:SF34">
    <property type="entry name" value="ARAC-FAMILY TRANSCRIPTIONAL REGULATOR"/>
    <property type="match status" value="1"/>
</dbReference>
<dbReference type="HOGENOM" id="CLU_000445_88_3_12"/>
<dbReference type="InterPro" id="IPR037923">
    <property type="entry name" value="HTH-like"/>
</dbReference>
<dbReference type="eggNOG" id="COG1917">
    <property type="taxonomic scope" value="Bacteria"/>
</dbReference>
<dbReference type="Pfam" id="PF12833">
    <property type="entry name" value="HTH_18"/>
    <property type="match status" value="1"/>
</dbReference>
<proteinExistence type="predicted"/>
<accession>E1R2S0</accession>
<sequence>MATEHEIIKTPKALLAWVYLLSENQVYHVSDHWHLSLEITMGLKGSYRYRINNRLFTVKPGDILLINSGNVHACEAVEPQRSDALSIIFPHEFLKKACENIDFLTFSLDRGTKETYRELKEAMDEMYAIFVRREEIPNYQLMLNSIVYRIIFLLINYFSDSSYPHCNVLSQRNLQQCERIIRFIDKQYQEPITLELLAQHMGISREHLSRIFKSNMGTTFKHYLTSIRMYYAYIELITTDMSIIDIALEQGFPDTRAFIKSFKELYGVTPLQYRKNHEHVSNLDHKKFVIGLY</sequence>
<dbReference type="eggNOG" id="COG2169">
    <property type="taxonomic scope" value="Bacteria"/>
</dbReference>
<dbReference type="Gene3D" id="2.60.120.10">
    <property type="entry name" value="Jelly Rolls"/>
    <property type="match status" value="1"/>
</dbReference>
<dbReference type="InterPro" id="IPR009057">
    <property type="entry name" value="Homeodomain-like_sf"/>
</dbReference>
<dbReference type="SMART" id="SM00342">
    <property type="entry name" value="HTH_ARAC"/>
    <property type="match status" value="1"/>
</dbReference>
<reference evidence="5 6" key="1">
    <citation type="journal article" date="2010" name="Stand. Genomic Sci.">
        <title>Complete genome sequence of Spirochaeta smaragdinae type strain (SEBR 4228).</title>
        <authorList>
            <person name="Mavromatis K."/>
            <person name="Yasawong M."/>
            <person name="Chertkov O."/>
            <person name="Lapidus A."/>
            <person name="Lucas S."/>
            <person name="Nolan M."/>
            <person name="Del Rio T.G."/>
            <person name="Tice H."/>
            <person name="Cheng J.F."/>
            <person name="Pitluck S."/>
            <person name="Liolios K."/>
            <person name="Ivanova N."/>
            <person name="Tapia R."/>
            <person name="Han C."/>
            <person name="Bruce D."/>
            <person name="Goodwin L."/>
            <person name="Pati A."/>
            <person name="Chen A."/>
            <person name="Palaniappan K."/>
            <person name="Land M."/>
            <person name="Hauser L."/>
            <person name="Chang Y.J."/>
            <person name="Jeffries C.D."/>
            <person name="Detter J.C."/>
            <person name="Rohde M."/>
            <person name="Brambilla E."/>
            <person name="Spring S."/>
            <person name="Goker M."/>
            <person name="Sikorski J."/>
            <person name="Woyke T."/>
            <person name="Bristow J."/>
            <person name="Eisen J.A."/>
            <person name="Markowitz V."/>
            <person name="Hugenholtz P."/>
            <person name="Klenk H.P."/>
            <person name="Kyrpides N.C."/>
        </authorList>
    </citation>
    <scope>NUCLEOTIDE SEQUENCE [LARGE SCALE GENOMIC DNA]</scope>
    <source>
        <strain evidence="6">DSM 11293 / JCM 15392 / SEBR 4228</strain>
    </source>
</reference>
<dbReference type="GO" id="GO:0003700">
    <property type="term" value="F:DNA-binding transcription factor activity"/>
    <property type="evidence" value="ECO:0007669"/>
    <property type="project" value="InterPro"/>
</dbReference>
<name>E1R2S0_SEDSS</name>
<dbReference type="Gene3D" id="1.10.10.60">
    <property type="entry name" value="Homeodomain-like"/>
    <property type="match status" value="2"/>
</dbReference>
<gene>
    <name evidence="5" type="ordered locus">Spirs_1225</name>
</gene>
<evidence type="ECO:0000313" key="6">
    <source>
        <dbReference type="Proteomes" id="UP000002318"/>
    </source>
</evidence>
<feature type="domain" description="HTH araC/xylS-type" evidence="4">
    <location>
        <begin position="178"/>
        <end position="276"/>
    </location>
</feature>
<dbReference type="PANTHER" id="PTHR43280">
    <property type="entry name" value="ARAC-FAMILY TRANSCRIPTIONAL REGULATOR"/>
    <property type="match status" value="1"/>
</dbReference>
<dbReference type="RefSeq" id="WP_013253816.1">
    <property type="nucleotide sequence ID" value="NC_014364.1"/>
</dbReference>
<protein>
    <submittedName>
        <fullName evidence="5">Transcriptional regulator, AraC family</fullName>
    </submittedName>
</protein>
<keyword evidence="3" id="KW-0804">Transcription</keyword>
<dbReference type="InterPro" id="IPR020449">
    <property type="entry name" value="Tscrpt_reg_AraC-type_HTH"/>
</dbReference>
<evidence type="ECO:0000313" key="5">
    <source>
        <dbReference type="EMBL" id="ADK80352.1"/>
    </source>
</evidence>
<keyword evidence="6" id="KW-1185">Reference proteome</keyword>